<keyword evidence="3" id="KW-0884">PQQ biosynthesis</keyword>
<dbReference type="Gene3D" id="1.10.10.1150">
    <property type="entry name" value="Coenzyme PQQ synthesis protein D (PqqD)"/>
    <property type="match status" value="1"/>
</dbReference>
<name>A0ABX5KDS8_9BURK</name>
<evidence type="ECO:0000256" key="1">
    <source>
        <dbReference type="ARBA" id="ARBA00004886"/>
    </source>
</evidence>
<keyword evidence="5" id="KW-1185">Reference proteome</keyword>
<organism evidence="4 5">
    <name type="scientific">Paraburkholderia unamae</name>
    <dbReference type="NCBI Taxonomy" id="219649"/>
    <lineage>
        <taxon>Bacteria</taxon>
        <taxon>Pseudomonadati</taxon>
        <taxon>Pseudomonadota</taxon>
        <taxon>Betaproteobacteria</taxon>
        <taxon>Burkholderiales</taxon>
        <taxon>Burkholderiaceae</taxon>
        <taxon>Paraburkholderia</taxon>
    </lineage>
</organism>
<dbReference type="NCBIfam" id="TIGR03859">
    <property type="entry name" value="PQQ_PqqD"/>
    <property type="match status" value="1"/>
</dbReference>
<gene>
    <name evidence="4" type="ORF">C7402_11726</name>
</gene>
<evidence type="ECO:0000256" key="2">
    <source>
        <dbReference type="ARBA" id="ARBA00011741"/>
    </source>
</evidence>
<sequence>MARMNSIEPDAGSGVPLRPRLRGIYRLQWEAAQDAYVLLYPDGMVRLNSSAGEILARCDGAHELDEIIGELEGLYRTSELAPDIYRFLDHARLRGWLD</sequence>
<dbReference type="EMBL" id="QEOB01000017">
    <property type="protein sequence ID" value="PVX75614.1"/>
    <property type="molecule type" value="Genomic_DNA"/>
</dbReference>
<evidence type="ECO:0000256" key="3">
    <source>
        <dbReference type="ARBA" id="ARBA00022905"/>
    </source>
</evidence>
<comment type="caution">
    <text evidence="4">The sequence shown here is derived from an EMBL/GenBank/DDBJ whole genome shotgun (WGS) entry which is preliminary data.</text>
</comment>
<evidence type="ECO:0000313" key="5">
    <source>
        <dbReference type="Proteomes" id="UP000245712"/>
    </source>
</evidence>
<protein>
    <submittedName>
        <fullName evidence="4">Pyrroloquinoline quinone biosynthesis protein D</fullName>
    </submittedName>
</protein>
<reference evidence="4 5" key="1">
    <citation type="submission" date="2018-05" db="EMBL/GenBank/DDBJ databases">
        <title>Genomic Encyclopedia of Type Strains, Phase IV (KMG-V): Genome sequencing to study the core and pangenomes of soil and plant-associated prokaryotes.</title>
        <authorList>
            <person name="Whitman W."/>
        </authorList>
    </citation>
    <scope>NUCLEOTIDE SEQUENCE [LARGE SCALE GENOMIC DNA]</scope>
    <source>
        <strain evidence="4 5">SCZa-39</strain>
    </source>
</reference>
<accession>A0ABX5KDS8</accession>
<evidence type="ECO:0000313" key="4">
    <source>
        <dbReference type="EMBL" id="PVX75614.1"/>
    </source>
</evidence>
<dbReference type="InterPro" id="IPR041881">
    <property type="entry name" value="PqqD_sf"/>
</dbReference>
<dbReference type="InterPro" id="IPR022479">
    <property type="entry name" value="PqqD_bac"/>
</dbReference>
<dbReference type="Pfam" id="PF05402">
    <property type="entry name" value="PqqD"/>
    <property type="match status" value="1"/>
</dbReference>
<dbReference type="InterPro" id="IPR008792">
    <property type="entry name" value="PQQD"/>
</dbReference>
<comment type="pathway">
    <text evidence="1">Cofactor biosynthesis; pyrroloquinoline quinone biosynthesis.</text>
</comment>
<dbReference type="Proteomes" id="UP000245712">
    <property type="component" value="Unassembled WGS sequence"/>
</dbReference>
<proteinExistence type="predicted"/>
<comment type="subunit">
    <text evidence="2">Monomer. Interacts with PqqE.</text>
</comment>